<comment type="caution">
    <text evidence="1">The sequence shown here is derived from an EMBL/GenBank/DDBJ whole genome shotgun (WGS) entry which is preliminary data.</text>
</comment>
<keyword evidence="2" id="KW-1185">Reference proteome</keyword>
<organism evidence="1 2">
    <name type="scientific">Vermiconidia calcicola</name>
    <dbReference type="NCBI Taxonomy" id="1690605"/>
    <lineage>
        <taxon>Eukaryota</taxon>
        <taxon>Fungi</taxon>
        <taxon>Dikarya</taxon>
        <taxon>Ascomycota</taxon>
        <taxon>Pezizomycotina</taxon>
        <taxon>Dothideomycetes</taxon>
        <taxon>Dothideomycetidae</taxon>
        <taxon>Mycosphaerellales</taxon>
        <taxon>Extremaceae</taxon>
        <taxon>Vermiconidia</taxon>
    </lineage>
</organism>
<evidence type="ECO:0000313" key="2">
    <source>
        <dbReference type="Proteomes" id="UP001281147"/>
    </source>
</evidence>
<reference evidence="1" key="1">
    <citation type="submission" date="2023-07" db="EMBL/GenBank/DDBJ databases">
        <title>Black Yeasts Isolated from many extreme environments.</title>
        <authorList>
            <person name="Coleine C."/>
            <person name="Stajich J.E."/>
            <person name="Selbmann L."/>
        </authorList>
    </citation>
    <scope>NUCLEOTIDE SEQUENCE</scope>
    <source>
        <strain evidence="1">CCFEE 5714</strain>
    </source>
</reference>
<accession>A0ACC3NS05</accession>
<gene>
    <name evidence="1" type="ORF">LTR37_002942</name>
</gene>
<dbReference type="EMBL" id="JAUTXU010000016">
    <property type="protein sequence ID" value="KAK3721777.1"/>
    <property type="molecule type" value="Genomic_DNA"/>
</dbReference>
<protein>
    <submittedName>
        <fullName evidence="1">Uncharacterized protein</fullName>
    </submittedName>
</protein>
<name>A0ACC3NS05_9PEZI</name>
<evidence type="ECO:0000313" key="1">
    <source>
        <dbReference type="EMBL" id="KAK3721777.1"/>
    </source>
</evidence>
<sequence length="336" mass="37946">MLATREILRGERILAEQALLTLPPLPADMIHVKHFLSEGVIMNGRETVNTVFNSLPEDTKAVLRGLVHRNRTVLSIVAKNCFTHEKRTEQGILVTVVRVYNEISRINHSCQANAVVAWNERLQQGTVHALKNIPSGAEILVNYTADVTGSLRTGALRRASLEKHYDFGCTCSACRRVATRGRSGPNRDDDDRRRRAKVIYDQLFFEVNVREEQPDEGVEDIRLGQIALLDQYINLLKEIGLHELQVNAFEARAQYHEQGAHLAKLGIAQDADAQGNGPGEYTHTRRALEDWRRKLWTETRLYGQDHPDTQETARIVTDCESLLARLPSPQTPFGFP</sequence>
<proteinExistence type="predicted"/>
<dbReference type="Proteomes" id="UP001281147">
    <property type="component" value="Unassembled WGS sequence"/>
</dbReference>